<reference evidence="3 4" key="1">
    <citation type="submission" date="2014-01" db="EMBL/GenBank/DDBJ databases">
        <authorList>
            <person name="Durkin A.S."/>
            <person name="McCorrison J."/>
            <person name="Torralba M."/>
            <person name="Gillis M."/>
            <person name="Haft D.H."/>
            <person name="Methe B."/>
            <person name="Sutton G."/>
            <person name="Nelson K.E."/>
        </authorList>
    </citation>
    <scope>NUCLEOTIDE SEQUENCE [LARGE SCALE GENOMIC DNA]</scope>
    <source>
        <strain evidence="3 4">ATCC 33093</strain>
    </source>
</reference>
<dbReference type="EMBL" id="JALU01000024">
    <property type="protein sequence ID" value="EUC51729.1"/>
    <property type="molecule type" value="Genomic_DNA"/>
</dbReference>
<organism evidence="3 4">
    <name type="scientific">Mogibacterium timidum ATCC 33093</name>
    <dbReference type="NCBI Taxonomy" id="1401079"/>
    <lineage>
        <taxon>Bacteria</taxon>
        <taxon>Bacillati</taxon>
        <taxon>Bacillota</taxon>
        <taxon>Clostridia</taxon>
        <taxon>Peptostreptococcales</taxon>
        <taxon>Anaerovoracaceae</taxon>
        <taxon>Mogibacterium</taxon>
    </lineage>
</organism>
<evidence type="ECO:0000256" key="2">
    <source>
        <dbReference type="SAM" id="MobiDB-lite"/>
    </source>
</evidence>
<proteinExistence type="predicted"/>
<sequence>MKAKKYRLITIISMLLVLGIALTGCGKSVKDEALDKVKAVDLKAYMQEDRDAVKDFKAEYEKDLKKAKDDKAAEKVMKQFKKDLKTFATKKEKIDTYTKLVKEQIKALPEDKQKEANKVLNSYKEKLKKLDSNKDFDALTTEINGKITEVSGTTVEVTSSQVETSTPAAKQVVKQQTQSAKSGNNATKASSRAGNTSTPPSKAKQRVWVVDKPAWTETKYRTETYQYTVYRTSDGKEFATYAQAYAYYEKMGDEGYPINFGAVTKTGTRQVPYPVSHPEQGHWEYR</sequence>
<evidence type="ECO:0000256" key="1">
    <source>
        <dbReference type="SAM" id="Coils"/>
    </source>
</evidence>
<comment type="caution">
    <text evidence="3">The sequence shown here is derived from an EMBL/GenBank/DDBJ whole genome shotgun (WGS) entry which is preliminary data.</text>
</comment>
<gene>
    <name evidence="3" type="ORF">HMPREF0581_0660</name>
</gene>
<evidence type="ECO:0000313" key="4">
    <source>
        <dbReference type="Proteomes" id="UP000022645"/>
    </source>
</evidence>
<accession>X8IRA0</accession>
<feature type="region of interest" description="Disordered" evidence="2">
    <location>
        <begin position="159"/>
        <end position="205"/>
    </location>
</feature>
<dbReference type="PROSITE" id="PS51257">
    <property type="entry name" value="PROKAR_LIPOPROTEIN"/>
    <property type="match status" value="1"/>
</dbReference>
<name>X8IRA0_9FIRM</name>
<dbReference type="Proteomes" id="UP000022645">
    <property type="component" value="Unassembled WGS sequence"/>
</dbReference>
<protein>
    <submittedName>
        <fullName evidence="3">Putative lipoprotein</fullName>
    </submittedName>
</protein>
<feature type="compositionally biased region" description="Polar residues" evidence="2">
    <location>
        <begin position="173"/>
        <end position="200"/>
    </location>
</feature>
<feature type="coiled-coil region" evidence="1">
    <location>
        <begin position="50"/>
        <end position="77"/>
    </location>
</feature>
<dbReference type="RefSeq" id="WP_036381603.1">
    <property type="nucleotide sequence ID" value="NZ_JALU01000024.1"/>
</dbReference>
<evidence type="ECO:0000313" key="3">
    <source>
        <dbReference type="EMBL" id="EUC51729.1"/>
    </source>
</evidence>
<keyword evidence="1" id="KW-0175">Coiled coil</keyword>
<dbReference type="AlphaFoldDB" id="X8IRA0"/>
<keyword evidence="3" id="KW-0449">Lipoprotein</keyword>